<sequence>MAARTEWYRDNLLVSTNPSLIQPAAVNAAFGLDMMYWLKPIDETLLKTMLDNSLCFGVYELPKSSADIAGRAGPRQIGLARLVTDRVSTAYLTDVYIMEEFQRKGIGKWLIQCVNEHVETWPEMRWTFLVTSDQIKFYEENLGMSIYGECRDGKIMSKMGPGDVQH</sequence>
<gene>
    <name evidence="2" type="ORF">PAC_01794</name>
</gene>
<dbReference type="CDD" id="cd04301">
    <property type="entry name" value="NAT_SF"/>
    <property type="match status" value="1"/>
</dbReference>
<dbReference type="EMBL" id="FJOG01000002">
    <property type="protein sequence ID" value="CZR51917.1"/>
    <property type="molecule type" value="Genomic_DNA"/>
</dbReference>
<name>A0A1L7WGR0_9HELO</name>
<organism evidence="2 3">
    <name type="scientific">Phialocephala subalpina</name>
    <dbReference type="NCBI Taxonomy" id="576137"/>
    <lineage>
        <taxon>Eukaryota</taxon>
        <taxon>Fungi</taxon>
        <taxon>Dikarya</taxon>
        <taxon>Ascomycota</taxon>
        <taxon>Pezizomycotina</taxon>
        <taxon>Leotiomycetes</taxon>
        <taxon>Helotiales</taxon>
        <taxon>Mollisiaceae</taxon>
        <taxon>Phialocephala</taxon>
        <taxon>Phialocephala fortinii species complex</taxon>
    </lineage>
</organism>
<keyword evidence="3" id="KW-1185">Reference proteome</keyword>
<keyword evidence="2" id="KW-0808">Transferase</keyword>
<dbReference type="Gene3D" id="3.40.630.30">
    <property type="match status" value="1"/>
</dbReference>
<dbReference type="OrthoDB" id="10039976at2759"/>
<dbReference type="AlphaFoldDB" id="A0A1L7WGR0"/>
<reference evidence="2 3" key="1">
    <citation type="submission" date="2016-03" db="EMBL/GenBank/DDBJ databases">
        <authorList>
            <person name="Ploux O."/>
        </authorList>
    </citation>
    <scope>NUCLEOTIDE SEQUENCE [LARGE SCALE GENOMIC DNA]</scope>
    <source>
        <strain evidence="2 3">UAMH 11012</strain>
    </source>
</reference>
<dbReference type="SUPFAM" id="SSF55729">
    <property type="entry name" value="Acyl-CoA N-acyltransferases (Nat)"/>
    <property type="match status" value="1"/>
</dbReference>
<accession>A0A1L7WGR0</accession>
<dbReference type="PANTHER" id="PTHR43233:SF1">
    <property type="entry name" value="FAMILY N-ACETYLTRANSFERASE, PUTATIVE (AFU_ORTHOLOGUE AFUA_6G03350)-RELATED"/>
    <property type="match status" value="1"/>
</dbReference>
<dbReference type="GO" id="GO:0016747">
    <property type="term" value="F:acyltransferase activity, transferring groups other than amino-acyl groups"/>
    <property type="evidence" value="ECO:0007669"/>
    <property type="project" value="InterPro"/>
</dbReference>
<dbReference type="InterPro" id="IPR000182">
    <property type="entry name" value="GNAT_dom"/>
</dbReference>
<evidence type="ECO:0000259" key="1">
    <source>
        <dbReference type="PROSITE" id="PS51186"/>
    </source>
</evidence>
<protein>
    <submittedName>
        <fullName evidence="2">Related to GNAT family N-acetyltransferase</fullName>
    </submittedName>
</protein>
<dbReference type="PANTHER" id="PTHR43233">
    <property type="entry name" value="FAMILY N-ACETYLTRANSFERASE, PUTATIVE (AFU_ORTHOLOGUE AFUA_6G03350)-RELATED"/>
    <property type="match status" value="1"/>
</dbReference>
<dbReference type="STRING" id="576137.A0A1L7WGR0"/>
<evidence type="ECO:0000313" key="2">
    <source>
        <dbReference type="EMBL" id="CZR51917.1"/>
    </source>
</evidence>
<dbReference type="InterPro" id="IPR016181">
    <property type="entry name" value="Acyl_CoA_acyltransferase"/>
</dbReference>
<dbReference type="Pfam" id="PF00583">
    <property type="entry name" value="Acetyltransf_1"/>
    <property type="match status" value="1"/>
</dbReference>
<dbReference type="PROSITE" id="PS51186">
    <property type="entry name" value="GNAT"/>
    <property type="match status" value="1"/>
</dbReference>
<dbReference type="InterPro" id="IPR053144">
    <property type="entry name" value="Acetyltransferase_Butenolide"/>
</dbReference>
<dbReference type="Proteomes" id="UP000184330">
    <property type="component" value="Unassembled WGS sequence"/>
</dbReference>
<evidence type="ECO:0000313" key="3">
    <source>
        <dbReference type="Proteomes" id="UP000184330"/>
    </source>
</evidence>
<proteinExistence type="predicted"/>
<feature type="domain" description="N-acetyltransferase" evidence="1">
    <location>
        <begin position="24"/>
        <end position="161"/>
    </location>
</feature>